<evidence type="ECO:0000256" key="1">
    <source>
        <dbReference type="SAM" id="MobiDB-lite"/>
    </source>
</evidence>
<name>A0A0P8X6D6_PSEFL</name>
<feature type="compositionally biased region" description="Polar residues" evidence="1">
    <location>
        <begin position="1"/>
        <end position="16"/>
    </location>
</feature>
<protein>
    <submittedName>
        <fullName evidence="2">Uncharacterized protein</fullName>
    </submittedName>
</protein>
<gene>
    <name evidence="2" type="ORF">AN403_5867</name>
</gene>
<comment type="caution">
    <text evidence="2">The sequence shown here is derived from an EMBL/GenBank/DDBJ whole genome shotgun (WGS) entry which is preliminary data.</text>
</comment>
<feature type="region of interest" description="Disordered" evidence="1">
    <location>
        <begin position="1"/>
        <end position="26"/>
    </location>
</feature>
<proteinExistence type="predicted"/>
<evidence type="ECO:0000313" key="3">
    <source>
        <dbReference type="Proteomes" id="UP000050349"/>
    </source>
</evidence>
<reference evidence="2 3" key="1">
    <citation type="submission" date="2015-09" db="EMBL/GenBank/DDBJ databases">
        <authorList>
            <person name="Jackson K.R."/>
            <person name="Lunt B.L."/>
            <person name="Fisher J.N.B."/>
            <person name="Gardner A.V."/>
            <person name="Bailey M.E."/>
            <person name="Deus L.M."/>
            <person name="Earl A.S."/>
            <person name="Gibby P.D."/>
            <person name="Hartmann K.A."/>
            <person name="Liu J.E."/>
            <person name="Manci A.M."/>
            <person name="Nielsen D.A."/>
            <person name="Solomon M.B."/>
            <person name="Breakwell D.P."/>
            <person name="Burnett S.H."/>
            <person name="Grose J.H."/>
        </authorList>
    </citation>
    <scope>NUCLEOTIDE SEQUENCE [LARGE SCALE GENOMIC DNA]</scope>
    <source>
        <strain evidence="2 3">S613</strain>
    </source>
</reference>
<dbReference type="AlphaFoldDB" id="A0A0P8X6D6"/>
<organism evidence="2 3">
    <name type="scientific">Pseudomonas fluorescens</name>
    <dbReference type="NCBI Taxonomy" id="294"/>
    <lineage>
        <taxon>Bacteria</taxon>
        <taxon>Pseudomonadati</taxon>
        <taxon>Pseudomonadota</taxon>
        <taxon>Gammaproteobacteria</taxon>
        <taxon>Pseudomonadales</taxon>
        <taxon>Pseudomonadaceae</taxon>
        <taxon>Pseudomonas</taxon>
    </lineage>
</organism>
<dbReference type="Proteomes" id="UP000050349">
    <property type="component" value="Unassembled WGS sequence"/>
</dbReference>
<sequence>MPSCFKANSTCPSRSSDAGAIPGGTASVSPIRSSRVTGCTLAVWRKGKAESRRVSCKQAYPAKLIAQILIFERASQFFFSGPIKS</sequence>
<dbReference type="EMBL" id="LJXB01000047">
    <property type="protein sequence ID" value="KPU61754.1"/>
    <property type="molecule type" value="Genomic_DNA"/>
</dbReference>
<accession>A0A0P8X6D6</accession>
<evidence type="ECO:0000313" key="2">
    <source>
        <dbReference type="EMBL" id="KPU61754.1"/>
    </source>
</evidence>